<keyword evidence="3" id="KW-1185">Reference proteome</keyword>
<gene>
    <name evidence="2" type="ORF">C5745_06015</name>
</gene>
<protein>
    <submittedName>
        <fullName evidence="2">Uncharacterized protein</fullName>
    </submittedName>
</protein>
<reference evidence="2 3" key="1">
    <citation type="submission" date="2018-02" db="EMBL/GenBank/DDBJ databases">
        <title>The draft genome of Sphingobacterium sp. 5JN-11.</title>
        <authorList>
            <person name="Liu L."/>
            <person name="Li L."/>
            <person name="Liang L."/>
            <person name="Zhang X."/>
            <person name="Wang T."/>
        </authorList>
    </citation>
    <scope>NUCLEOTIDE SEQUENCE [LARGE SCALE GENOMIC DNA]</scope>
    <source>
        <strain evidence="2 3">5JN-11</strain>
    </source>
</reference>
<comment type="caution">
    <text evidence="2">The sequence shown here is derived from an EMBL/GenBank/DDBJ whole genome shotgun (WGS) entry which is preliminary data.</text>
</comment>
<dbReference type="EMBL" id="PVBQ01000004">
    <property type="protein sequence ID" value="PRD48068.1"/>
    <property type="molecule type" value="Genomic_DNA"/>
</dbReference>
<dbReference type="RefSeq" id="WP_105716095.1">
    <property type="nucleotide sequence ID" value="NZ_PVBQ01000004.1"/>
</dbReference>
<feature type="region of interest" description="Disordered" evidence="1">
    <location>
        <begin position="16"/>
        <end position="35"/>
    </location>
</feature>
<dbReference type="Proteomes" id="UP000239711">
    <property type="component" value="Unassembled WGS sequence"/>
</dbReference>
<proteinExistence type="predicted"/>
<evidence type="ECO:0000313" key="3">
    <source>
        <dbReference type="Proteomes" id="UP000239711"/>
    </source>
</evidence>
<accession>A0A2S9J5I9</accession>
<evidence type="ECO:0000256" key="1">
    <source>
        <dbReference type="SAM" id="MobiDB-lite"/>
    </source>
</evidence>
<sequence length="231" mass="25580">MLLLVALQACQSSGKKDTQATQADSSGQESMDTSASVVKPFKLQPRSVKFLWREDQPMDGYDAIVSTIMLDEAYIANISDPEKAALGYVATFIGNECAWDGKASPSRSNLKCKILTALDLGYQCSDTHLGFLRQWFRGDSTALKKLEACPTIPDGSTIQDTFNKIDLKVDGNEIIVAYTVVSINTRHGKSWTWDVKDHFRFHDNRLELVKTERSEPAAADFDVAEDHNPAA</sequence>
<name>A0A2S9J5I9_9SPHI</name>
<evidence type="ECO:0000313" key="2">
    <source>
        <dbReference type="EMBL" id="PRD48068.1"/>
    </source>
</evidence>
<organism evidence="2 3">
    <name type="scientific">Sphingobacterium haloxyli</name>
    <dbReference type="NCBI Taxonomy" id="2100533"/>
    <lineage>
        <taxon>Bacteria</taxon>
        <taxon>Pseudomonadati</taxon>
        <taxon>Bacteroidota</taxon>
        <taxon>Sphingobacteriia</taxon>
        <taxon>Sphingobacteriales</taxon>
        <taxon>Sphingobacteriaceae</taxon>
        <taxon>Sphingobacterium</taxon>
    </lineage>
</organism>
<dbReference type="AlphaFoldDB" id="A0A2S9J5I9"/>